<proteinExistence type="predicted"/>
<dbReference type="STRING" id="51670.SAMN04488557_1450"/>
<dbReference type="EMBL" id="FPCH01000002">
    <property type="protein sequence ID" value="SFV31958.1"/>
    <property type="molecule type" value="Genomic_DNA"/>
</dbReference>
<keyword evidence="2" id="KW-1185">Reference proteome</keyword>
<reference evidence="2" key="1">
    <citation type="submission" date="2016-10" db="EMBL/GenBank/DDBJ databases">
        <authorList>
            <person name="Varghese N."/>
            <person name="Submissions S."/>
        </authorList>
    </citation>
    <scope>NUCLEOTIDE SEQUENCE [LARGE SCALE GENOMIC DNA]</scope>
    <source>
        <strain evidence="2">DSM 1565</strain>
    </source>
</reference>
<sequence length="390" mass="43809">MRIHPPELTVKDGLVTISARVSLDGDPQNIPGELWFTVPERYEHLCSRAIEPFVVALSSLASARKEEIQFEGPFSDRLSIGLDEYWKVVHAWLPNEFHPVRLTGGQLTPETISPGHPAAAFSGGVDSFFTQFLNKNRPAGFRTRYAMFVHGFDIPLKDADIYEAAAARYEPLLAEMGVELVKVTTNARDFVRSLQWEISHGSILSGTALILSSGVNRFFVPSSLRYLSLRPWGSSPLIDNLLSTDQMQIIHDGAINSRFDKLSEMKDWAPLREAARICYECPSAFHNCGECANCRGTMAALDSLGVLDKFPTFPKVPSPYHYFRVPLDNPHDVHCARQAVAAAEQRGARGLVWILRAAVLESNLKRFVRDVRLRTRPLRRFYRRPDMATA</sequence>
<name>A0A1I7NBC8_9HYPH</name>
<gene>
    <name evidence="1" type="ORF">SAMN04488557_1450</name>
</gene>
<dbReference type="Proteomes" id="UP000199423">
    <property type="component" value="Unassembled WGS sequence"/>
</dbReference>
<organism evidence="1 2">
    <name type="scientific">Hyphomicrobium facile</name>
    <dbReference type="NCBI Taxonomy" id="51670"/>
    <lineage>
        <taxon>Bacteria</taxon>
        <taxon>Pseudomonadati</taxon>
        <taxon>Pseudomonadota</taxon>
        <taxon>Alphaproteobacteria</taxon>
        <taxon>Hyphomicrobiales</taxon>
        <taxon>Hyphomicrobiaceae</taxon>
        <taxon>Hyphomicrobium</taxon>
    </lineage>
</organism>
<dbReference type="OrthoDB" id="5413327at2"/>
<evidence type="ECO:0000313" key="2">
    <source>
        <dbReference type="Proteomes" id="UP000199423"/>
    </source>
</evidence>
<protein>
    <submittedName>
        <fullName evidence="1">Uncharacterized protein</fullName>
    </submittedName>
</protein>
<accession>A0A1I7NBC8</accession>
<evidence type="ECO:0000313" key="1">
    <source>
        <dbReference type="EMBL" id="SFV31958.1"/>
    </source>
</evidence>
<dbReference type="AlphaFoldDB" id="A0A1I7NBC8"/>
<dbReference type="RefSeq" id="WP_092866592.1">
    <property type="nucleotide sequence ID" value="NZ_FPCH01000002.1"/>
</dbReference>